<dbReference type="Pfam" id="PF01370">
    <property type="entry name" value="Epimerase"/>
    <property type="match status" value="1"/>
</dbReference>
<evidence type="ECO:0000313" key="4">
    <source>
        <dbReference type="Proteomes" id="UP000529795"/>
    </source>
</evidence>
<dbReference type="GO" id="GO:0050378">
    <property type="term" value="F:UDP-glucuronate 4-epimerase activity"/>
    <property type="evidence" value="ECO:0007669"/>
    <property type="project" value="UniProtKB-EC"/>
</dbReference>
<dbReference type="Proteomes" id="UP000529795">
    <property type="component" value="Unassembled WGS sequence"/>
</dbReference>
<keyword evidence="3" id="KW-0413">Isomerase</keyword>
<keyword evidence="1" id="KW-0520">NAD</keyword>
<dbReference type="PRINTS" id="PR01713">
    <property type="entry name" value="NUCEPIMERASE"/>
</dbReference>
<dbReference type="PANTHER" id="PTHR43574">
    <property type="entry name" value="EPIMERASE-RELATED"/>
    <property type="match status" value="1"/>
</dbReference>
<dbReference type="Gene3D" id="3.40.50.720">
    <property type="entry name" value="NAD(P)-binding Rossmann-like Domain"/>
    <property type="match status" value="1"/>
</dbReference>
<proteinExistence type="predicted"/>
<dbReference type="AlphaFoldDB" id="A0A840FMH3"/>
<dbReference type="EC" id="5.1.3.6" evidence="3"/>
<reference evidence="3 4" key="1">
    <citation type="submission" date="2020-08" db="EMBL/GenBank/DDBJ databases">
        <title>Genomic Encyclopedia of Type Strains, Phase IV (KMG-IV): sequencing the most valuable type-strain genomes for metagenomic binning, comparative biology and taxonomic classification.</title>
        <authorList>
            <person name="Goeker M."/>
        </authorList>
    </citation>
    <scope>NUCLEOTIDE SEQUENCE [LARGE SCALE GENOMIC DNA]</scope>
    <source>
        <strain evidence="3 4">YC6723</strain>
    </source>
</reference>
<evidence type="ECO:0000313" key="3">
    <source>
        <dbReference type="EMBL" id="MBB4155128.1"/>
    </source>
</evidence>
<comment type="caution">
    <text evidence="3">The sequence shown here is derived from an EMBL/GenBank/DDBJ whole genome shotgun (WGS) entry which is preliminary data.</text>
</comment>
<evidence type="ECO:0000256" key="1">
    <source>
        <dbReference type="ARBA" id="ARBA00023027"/>
    </source>
</evidence>
<sequence>MSGGVLVTGVAGFIGFHVARALLARGERVIGVDDLNDYYDPALKRARLAALGPDIRFVEADIADHQALASRLGGEGIDRIVHLAAQAGVRHSIDNPFAYARANLVGHLSILELARALATRSLVYASSSSVYGGNDRLPFSVDDRVDHPVSLYAATKKADELMSESYAHLYRLPMTGLRFFTVYGPWGRPDMAVWLFTDAILAGRPIRVFNQGRMRRDFTYIDDIVAGVLASLDRPPVDDGAIKPGGSRAPHAVYNLGNSRSEELGRLIDVVEAACGRPAVRDHQPMQAGDVVETYADIAATTRDLGYAPVKGIEEGVPRFVAWFREQYA</sequence>
<keyword evidence="4" id="KW-1185">Reference proteome</keyword>
<evidence type="ECO:0000259" key="2">
    <source>
        <dbReference type="Pfam" id="PF01370"/>
    </source>
</evidence>
<dbReference type="InterPro" id="IPR036291">
    <property type="entry name" value="NAD(P)-bd_dom_sf"/>
</dbReference>
<name>A0A840FMH3_9SPHN</name>
<dbReference type="EMBL" id="JACIEV010000009">
    <property type="protein sequence ID" value="MBB4155128.1"/>
    <property type="molecule type" value="Genomic_DNA"/>
</dbReference>
<dbReference type="InterPro" id="IPR001509">
    <property type="entry name" value="Epimerase_deHydtase"/>
</dbReference>
<accession>A0A840FMH3</accession>
<organism evidence="3 4">
    <name type="scientific">Sphingomonas jinjuensis</name>
    <dbReference type="NCBI Taxonomy" id="535907"/>
    <lineage>
        <taxon>Bacteria</taxon>
        <taxon>Pseudomonadati</taxon>
        <taxon>Pseudomonadota</taxon>
        <taxon>Alphaproteobacteria</taxon>
        <taxon>Sphingomonadales</taxon>
        <taxon>Sphingomonadaceae</taxon>
        <taxon>Sphingomonas</taxon>
    </lineage>
</organism>
<protein>
    <submittedName>
        <fullName evidence="3">UDP-glucuronate 4-epimerase</fullName>
        <ecNumber evidence="3">5.1.3.6</ecNumber>
    </submittedName>
</protein>
<dbReference type="SUPFAM" id="SSF51735">
    <property type="entry name" value="NAD(P)-binding Rossmann-fold domains"/>
    <property type="match status" value="1"/>
</dbReference>
<gene>
    <name evidence="3" type="ORF">GGQ80_003045</name>
</gene>
<dbReference type="RefSeq" id="WP_183986310.1">
    <property type="nucleotide sequence ID" value="NZ_JACIEV010000009.1"/>
</dbReference>
<feature type="domain" description="NAD-dependent epimerase/dehydratase" evidence="2">
    <location>
        <begin position="5"/>
        <end position="235"/>
    </location>
</feature>